<feature type="transmembrane region" description="Helical" evidence="7">
    <location>
        <begin position="260"/>
        <end position="279"/>
    </location>
</feature>
<dbReference type="Proteomes" id="UP001597120">
    <property type="component" value="Unassembled WGS sequence"/>
</dbReference>
<evidence type="ECO:0000256" key="3">
    <source>
        <dbReference type="ARBA" id="ARBA00022475"/>
    </source>
</evidence>
<evidence type="ECO:0000256" key="1">
    <source>
        <dbReference type="ARBA" id="ARBA00004651"/>
    </source>
</evidence>
<protein>
    <submittedName>
        <fullName evidence="9">Carbohydrate ABC transporter permease</fullName>
    </submittedName>
</protein>
<dbReference type="CDD" id="cd06261">
    <property type="entry name" value="TM_PBP2"/>
    <property type="match status" value="1"/>
</dbReference>
<feature type="transmembrane region" description="Helical" evidence="7">
    <location>
        <begin position="183"/>
        <end position="208"/>
    </location>
</feature>
<keyword evidence="2 7" id="KW-0813">Transport</keyword>
<keyword evidence="4 7" id="KW-0812">Transmembrane</keyword>
<evidence type="ECO:0000259" key="8">
    <source>
        <dbReference type="PROSITE" id="PS50928"/>
    </source>
</evidence>
<comment type="subcellular location">
    <subcellularLocation>
        <location evidence="1 7">Cell membrane</location>
        <topology evidence="1 7">Multi-pass membrane protein</topology>
    </subcellularLocation>
</comment>
<evidence type="ECO:0000256" key="7">
    <source>
        <dbReference type="RuleBase" id="RU363032"/>
    </source>
</evidence>
<evidence type="ECO:0000313" key="9">
    <source>
        <dbReference type="EMBL" id="MFD0871307.1"/>
    </source>
</evidence>
<sequence length="294" mass="33314">MIVYKSTSRTIFNIFNYSLFGLFCLSVIVPFFNAMAISLSSYQEVVQGNIGIWPRGFNLDGYIKLAANASFLRSFANTVMLTVVNTVLVIAFSISAAYSLSHKHLIGRKFFFHFILLTMFFNGGLIPTYLVVTKLGLTNTYWALILPSICNVFYIIVFKNVIDRLHKEIMESAEIDGAGELVMLTRIIFPMVLPMIAAFTVFSAVAYWNEWFNVLIYIRDKELWTLQYHLRDILIDSGSASKLSQEAMIKGQDRVHPQNIKMAALMLTVLPIIAIYPFVQKYFIHGQLVGAVKG</sequence>
<comment type="caution">
    <text evidence="9">The sequence shown here is derived from an EMBL/GenBank/DDBJ whole genome shotgun (WGS) entry which is preliminary data.</text>
</comment>
<dbReference type="PANTHER" id="PTHR43744">
    <property type="entry name" value="ABC TRANSPORTER PERMEASE PROTEIN MG189-RELATED-RELATED"/>
    <property type="match status" value="1"/>
</dbReference>
<keyword evidence="3" id="KW-1003">Cell membrane</keyword>
<keyword evidence="5 7" id="KW-1133">Transmembrane helix</keyword>
<feature type="transmembrane region" description="Helical" evidence="7">
    <location>
        <begin position="141"/>
        <end position="162"/>
    </location>
</feature>
<dbReference type="SUPFAM" id="SSF161098">
    <property type="entry name" value="MetI-like"/>
    <property type="match status" value="1"/>
</dbReference>
<dbReference type="RefSeq" id="WP_379290264.1">
    <property type="nucleotide sequence ID" value="NZ_JBHTIU010000076.1"/>
</dbReference>
<evidence type="ECO:0000256" key="2">
    <source>
        <dbReference type="ARBA" id="ARBA00022448"/>
    </source>
</evidence>
<evidence type="ECO:0000256" key="4">
    <source>
        <dbReference type="ARBA" id="ARBA00022692"/>
    </source>
</evidence>
<feature type="transmembrane region" description="Helical" evidence="7">
    <location>
        <begin position="110"/>
        <end position="129"/>
    </location>
</feature>
<feature type="transmembrane region" description="Helical" evidence="7">
    <location>
        <begin position="12"/>
        <end position="32"/>
    </location>
</feature>
<gene>
    <name evidence="9" type="ORF">ACFQ03_19385</name>
</gene>
<evidence type="ECO:0000256" key="6">
    <source>
        <dbReference type="ARBA" id="ARBA00023136"/>
    </source>
</evidence>
<dbReference type="PANTHER" id="PTHR43744:SF9">
    <property type="entry name" value="POLYGALACTURONAN_RHAMNOGALACTURONAN TRANSPORT SYSTEM PERMEASE PROTEIN YTCP"/>
    <property type="match status" value="1"/>
</dbReference>
<dbReference type="PROSITE" id="PS50928">
    <property type="entry name" value="ABC_TM1"/>
    <property type="match status" value="1"/>
</dbReference>
<dbReference type="EMBL" id="JBHTIU010000076">
    <property type="protein sequence ID" value="MFD0871307.1"/>
    <property type="molecule type" value="Genomic_DNA"/>
</dbReference>
<evidence type="ECO:0000256" key="5">
    <source>
        <dbReference type="ARBA" id="ARBA00022989"/>
    </source>
</evidence>
<comment type="similarity">
    <text evidence="7">Belongs to the binding-protein-dependent transport system permease family.</text>
</comment>
<name>A0ABW3DFM9_9BACL</name>
<reference evidence="10" key="1">
    <citation type="journal article" date="2019" name="Int. J. Syst. Evol. Microbiol.">
        <title>The Global Catalogue of Microorganisms (GCM) 10K type strain sequencing project: providing services to taxonomists for standard genome sequencing and annotation.</title>
        <authorList>
            <consortium name="The Broad Institute Genomics Platform"/>
            <consortium name="The Broad Institute Genome Sequencing Center for Infectious Disease"/>
            <person name="Wu L."/>
            <person name="Ma J."/>
        </authorList>
    </citation>
    <scope>NUCLEOTIDE SEQUENCE [LARGE SCALE GENOMIC DNA]</scope>
    <source>
        <strain evidence="10">CCUG 57263</strain>
    </source>
</reference>
<proteinExistence type="inferred from homology"/>
<dbReference type="Gene3D" id="1.10.3720.10">
    <property type="entry name" value="MetI-like"/>
    <property type="match status" value="1"/>
</dbReference>
<dbReference type="InterPro" id="IPR035906">
    <property type="entry name" value="MetI-like_sf"/>
</dbReference>
<feature type="transmembrane region" description="Helical" evidence="7">
    <location>
        <begin position="75"/>
        <end position="98"/>
    </location>
</feature>
<organism evidence="9 10">
    <name type="scientific">Paenibacillus residui</name>
    <dbReference type="NCBI Taxonomy" id="629724"/>
    <lineage>
        <taxon>Bacteria</taxon>
        <taxon>Bacillati</taxon>
        <taxon>Bacillota</taxon>
        <taxon>Bacilli</taxon>
        <taxon>Bacillales</taxon>
        <taxon>Paenibacillaceae</taxon>
        <taxon>Paenibacillus</taxon>
    </lineage>
</organism>
<dbReference type="InterPro" id="IPR000515">
    <property type="entry name" value="MetI-like"/>
</dbReference>
<feature type="domain" description="ABC transmembrane type-1" evidence="8">
    <location>
        <begin position="75"/>
        <end position="279"/>
    </location>
</feature>
<accession>A0ABW3DFM9</accession>
<keyword evidence="6 7" id="KW-0472">Membrane</keyword>
<dbReference type="Pfam" id="PF00528">
    <property type="entry name" value="BPD_transp_1"/>
    <property type="match status" value="1"/>
</dbReference>
<keyword evidence="10" id="KW-1185">Reference proteome</keyword>
<evidence type="ECO:0000313" key="10">
    <source>
        <dbReference type="Proteomes" id="UP001597120"/>
    </source>
</evidence>